<proteinExistence type="predicted"/>
<dbReference type="AlphaFoldDB" id="A0A392WI93"/>
<name>A0A392WI93_9FABA</name>
<protein>
    <submittedName>
        <fullName evidence="2">Uncharacterized protein</fullName>
    </submittedName>
</protein>
<comment type="caution">
    <text evidence="2">The sequence shown here is derived from an EMBL/GenBank/DDBJ whole genome shotgun (WGS) entry which is preliminary data.</text>
</comment>
<evidence type="ECO:0000313" key="2">
    <source>
        <dbReference type="EMBL" id="MCI97590.1"/>
    </source>
</evidence>
<feature type="region of interest" description="Disordered" evidence="1">
    <location>
        <begin position="1"/>
        <end position="45"/>
    </location>
</feature>
<organism evidence="2 3">
    <name type="scientific">Trifolium medium</name>
    <dbReference type="NCBI Taxonomy" id="97028"/>
    <lineage>
        <taxon>Eukaryota</taxon>
        <taxon>Viridiplantae</taxon>
        <taxon>Streptophyta</taxon>
        <taxon>Embryophyta</taxon>
        <taxon>Tracheophyta</taxon>
        <taxon>Spermatophyta</taxon>
        <taxon>Magnoliopsida</taxon>
        <taxon>eudicotyledons</taxon>
        <taxon>Gunneridae</taxon>
        <taxon>Pentapetalae</taxon>
        <taxon>rosids</taxon>
        <taxon>fabids</taxon>
        <taxon>Fabales</taxon>
        <taxon>Fabaceae</taxon>
        <taxon>Papilionoideae</taxon>
        <taxon>50 kb inversion clade</taxon>
        <taxon>NPAAA clade</taxon>
        <taxon>Hologalegina</taxon>
        <taxon>IRL clade</taxon>
        <taxon>Trifolieae</taxon>
        <taxon>Trifolium</taxon>
    </lineage>
</organism>
<feature type="non-terminal residue" evidence="2">
    <location>
        <position position="1"/>
    </location>
</feature>
<evidence type="ECO:0000313" key="3">
    <source>
        <dbReference type="Proteomes" id="UP000265520"/>
    </source>
</evidence>
<dbReference type="Proteomes" id="UP000265520">
    <property type="component" value="Unassembled WGS sequence"/>
</dbReference>
<evidence type="ECO:0000256" key="1">
    <source>
        <dbReference type="SAM" id="MobiDB-lite"/>
    </source>
</evidence>
<keyword evidence="3" id="KW-1185">Reference proteome</keyword>
<reference evidence="2 3" key="1">
    <citation type="journal article" date="2018" name="Front. Plant Sci.">
        <title>Red Clover (Trifolium pratense) and Zigzag Clover (T. medium) - A Picture of Genomic Similarities and Differences.</title>
        <authorList>
            <person name="Dluhosova J."/>
            <person name="Istvanek J."/>
            <person name="Nedelnik J."/>
            <person name="Repkova J."/>
        </authorList>
    </citation>
    <scope>NUCLEOTIDE SEQUENCE [LARGE SCALE GENOMIC DNA]</scope>
    <source>
        <strain evidence="3">cv. 10/8</strain>
        <tissue evidence="2">Leaf</tissue>
    </source>
</reference>
<dbReference type="EMBL" id="LXQA011448210">
    <property type="protein sequence ID" value="MCI97590.1"/>
    <property type="molecule type" value="Genomic_DNA"/>
</dbReference>
<feature type="compositionally biased region" description="Basic and acidic residues" evidence="1">
    <location>
        <begin position="33"/>
        <end position="45"/>
    </location>
</feature>
<sequence length="45" mass="5284">TKMKHCRRRAPDKDEGNIVAGVSRTKMKRCRRREPDKDEQTLSQA</sequence>
<accession>A0A392WI93</accession>